<evidence type="ECO:0000313" key="1">
    <source>
        <dbReference type="EMBL" id="KAJ5493507.1"/>
    </source>
</evidence>
<protein>
    <submittedName>
        <fullName evidence="1">Uncharacterized protein</fullName>
    </submittedName>
</protein>
<sequence length="79" mass="9074">MHTRAAMFISIEISEGNRKTLEHAPHLVQLFCPLGSGIKSRISEDNRVLLLQMIDKIPEDSKKEQHFMVAERVPSIEQF</sequence>
<proteinExistence type="predicted"/>
<organism evidence="1 2">
    <name type="scientific">Penicillium diatomitis</name>
    <dbReference type="NCBI Taxonomy" id="2819901"/>
    <lineage>
        <taxon>Eukaryota</taxon>
        <taxon>Fungi</taxon>
        <taxon>Dikarya</taxon>
        <taxon>Ascomycota</taxon>
        <taxon>Pezizomycotina</taxon>
        <taxon>Eurotiomycetes</taxon>
        <taxon>Eurotiomycetidae</taxon>
        <taxon>Eurotiales</taxon>
        <taxon>Aspergillaceae</taxon>
        <taxon>Penicillium</taxon>
    </lineage>
</organism>
<accession>A0A9X0C0E8</accession>
<comment type="caution">
    <text evidence="1">The sequence shown here is derived from an EMBL/GenBank/DDBJ whole genome shotgun (WGS) entry which is preliminary data.</text>
</comment>
<keyword evidence="2" id="KW-1185">Reference proteome</keyword>
<evidence type="ECO:0000313" key="2">
    <source>
        <dbReference type="Proteomes" id="UP001148312"/>
    </source>
</evidence>
<dbReference type="EMBL" id="JAPWDQ010000002">
    <property type="protein sequence ID" value="KAJ5493507.1"/>
    <property type="molecule type" value="Genomic_DNA"/>
</dbReference>
<reference evidence="1" key="1">
    <citation type="submission" date="2022-12" db="EMBL/GenBank/DDBJ databases">
        <authorList>
            <person name="Petersen C."/>
        </authorList>
    </citation>
    <scope>NUCLEOTIDE SEQUENCE</scope>
    <source>
        <strain evidence="1">IBT 30728</strain>
    </source>
</reference>
<reference evidence="1" key="2">
    <citation type="journal article" date="2023" name="IMA Fungus">
        <title>Comparative genomic study of the Penicillium genus elucidates a diverse pangenome and 15 lateral gene transfer events.</title>
        <authorList>
            <person name="Petersen C."/>
            <person name="Sorensen T."/>
            <person name="Nielsen M.R."/>
            <person name="Sondergaard T.E."/>
            <person name="Sorensen J.L."/>
            <person name="Fitzpatrick D.A."/>
            <person name="Frisvad J.C."/>
            <person name="Nielsen K.L."/>
        </authorList>
    </citation>
    <scope>NUCLEOTIDE SEQUENCE</scope>
    <source>
        <strain evidence="1">IBT 30728</strain>
    </source>
</reference>
<name>A0A9X0C0E8_9EURO</name>
<dbReference type="RefSeq" id="XP_056793887.1">
    <property type="nucleotide sequence ID" value="XM_056931856.1"/>
</dbReference>
<gene>
    <name evidence="1" type="ORF">N7539_002253</name>
</gene>
<dbReference type="Proteomes" id="UP001148312">
    <property type="component" value="Unassembled WGS sequence"/>
</dbReference>
<dbReference type="AlphaFoldDB" id="A0A9X0C0E8"/>
<dbReference type="GeneID" id="81622105"/>